<sequence length="162" mass="18986">MTNKQMVERFYEAFSRRDFETMNSCYAEDIVFSDPVFGFLRGDEVRAMWKMLCMNAKDFMLTFDEITEIDHEYLTCKWVASYTFSGTGRKIVNRAKGFMRINEGLIVEHSDGFRLSTWLAQAFGVTGKLFGWTNFMKRKVQNRARKNLGIFMDEEDKLVGNN</sequence>
<proteinExistence type="predicted"/>
<dbReference type="Proteomes" id="UP001325680">
    <property type="component" value="Chromosome"/>
</dbReference>
<organism evidence="2 3">
    <name type="scientific">Niabella yanshanensis</name>
    <dbReference type="NCBI Taxonomy" id="577386"/>
    <lineage>
        <taxon>Bacteria</taxon>
        <taxon>Pseudomonadati</taxon>
        <taxon>Bacteroidota</taxon>
        <taxon>Chitinophagia</taxon>
        <taxon>Chitinophagales</taxon>
        <taxon>Chitinophagaceae</taxon>
        <taxon>Niabella</taxon>
    </lineage>
</organism>
<keyword evidence="3" id="KW-1185">Reference proteome</keyword>
<evidence type="ECO:0000313" key="2">
    <source>
        <dbReference type="EMBL" id="WQD38476.1"/>
    </source>
</evidence>
<dbReference type="InterPro" id="IPR032710">
    <property type="entry name" value="NTF2-like_dom_sf"/>
</dbReference>
<dbReference type="Pfam" id="PF12680">
    <property type="entry name" value="SnoaL_2"/>
    <property type="match status" value="1"/>
</dbReference>
<feature type="domain" description="SnoaL-like" evidence="1">
    <location>
        <begin position="7"/>
        <end position="109"/>
    </location>
</feature>
<dbReference type="Gene3D" id="3.10.450.50">
    <property type="match status" value="1"/>
</dbReference>
<accession>A0ABZ0W5S7</accession>
<evidence type="ECO:0000259" key="1">
    <source>
        <dbReference type="Pfam" id="PF12680"/>
    </source>
</evidence>
<protein>
    <submittedName>
        <fullName evidence="2">Nuclear transport factor 2 family protein</fullName>
    </submittedName>
</protein>
<evidence type="ECO:0000313" key="3">
    <source>
        <dbReference type="Proteomes" id="UP001325680"/>
    </source>
</evidence>
<dbReference type="SUPFAM" id="SSF54427">
    <property type="entry name" value="NTF2-like"/>
    <property type="match status" value="1"/>
</dbReference>
<reference evidence="2 3" key="1">
    <citation type="submission" date="2023-12" db="EMBL/GenBank/DDBJ databases">
        <title>Genome sequencing and assembly of bacterial species from a model synthetic community.</title>
        <authorList>
            <person name="Hogle S.L."/>
        </authorList>
    </citation>
    <scope>NUCLEOTIDE SEQUENCE [LARGE SCALE GENOMIC DNA]</scope>
    <source>
        <strain evidence="2 3">HAMBI_3031</strain>
    </source>
</reference>
<dbReference type="EMBL" id="CP139960">
    <property type="protein sequence ID" value="WQD38476.1"/>
    <property type="molecule type" value="Genomic_DNA"/>
</dbReference>
<name>A0ABZ0W5S7_9BACT</name>
<gene>
    <name evidence="2" type="ORF">U0035_22650</name>
</gene>
<dbReference type="RefSeq" id="WP_114791230.1">
    <property type="nucleotide sequence ID" value="NZ_CP139960.1"/>
</dbReference>
<dbReference type="InterPro" id="IPR037401">
    <property type="entry name" value="SnoaL-like"/>
</dbReference>